<dbReference type="RefSeq" id="XP_046072645.1">
    <property type="nucleotide sequence ID" value="XM_046220471.1"/>
</dbReference>
<dbReference type="GeneID" id="70250758"/>
<sequence>MRVSTLLSGLSITGLVTATDLLLPLYIYPSAGPIQPVYDAVTSNPNATFYVIVDPDSGPGGSQYPNSDYITALAKLNTYSNVQTIGYVHTSYMAQTTDAIAANVSRYAGWSNYSDSNIAVKGIFFDEATNTQNSAAYAYMSTIASNARDQGLDFVIFNPGTVVTAPEFFEAADLIVVEEVAYSTYQAGTIQSVPEQYRNQSAIILHDTPSGTNLTSVVSGMESDTLGAFYATADCCYQSVTILGSVASALAASN</sequence>
<proteinExistence type="predicted"/>
<gene>
    <name evidence="2" type="ORF">BGW36DRAFT_427878</name>
</gene>
<dbReference type="PANTHER" id="PTHR35040">
    <property type="match status" value="1"/>
</dbReference>
<accession>A0AAD4KX74</accession>
<feature type="chain" id="PRO_5042267597" evidence="1">
    <location>
        <begin position="19"/>
        <end position="254"/>
    </location>
</feature>
<protein>
    <submittedName>
        <fullName evidence="2">Spherulation-specific family 4-domain-containing protein</fullName>
    </submittedName>
</protein>
<name>A0AAD4KX74_9EURO</name>
<dbReference type="EMBL" id="JAJTJA010000006">
    <property type="protein sequence ID" value="KAH8697944.1"/>
    <property type="molecule type" value="Genomic_DNA"/>
</dbReference>
<dbReference type="Pfam" id="PF12138">
    <property type="entry name" value="Spherulin4"/>
    <property type="match status" value="1"/>
</dbReference>
<evidence type="ECO:0000313" key="3">
    <source>
        <dbReference type="Proteomes" id="UP001201262"/>
    </source>
</evidence>
<keyword evidence="3" id="KW-1185">Reference proteome</keyword>
<feature type="signal peptide" evidence="1">
    <location>
        <begin position="1"/>
        <end position="18"/>
    </location>
</feature>
<comment type="caution">
    <text evidence="2">The sequence shown here is derived from an EMBL/GenBank/DDBJ whole genome shotgun (WGS) entry which is preliminary data.</text>
</comment>
<dbReference type="InterPro" id="IPR021986">
    <property type="entry name" value="Spherulin4"/>
</dbReference>
<dbReference type="AlphaFoldDB" id="A0AAD4KX74"/>
<keyword evidence="1" id="KW-0732">Signal</keyword>
<evidence type="ECO:0000313" key="2">
    <source>
        <dbReference type="EMBL" id="KAH8697944.1"/>
    </source>
</evidence>
<dbReference type="PANTHER" id="PTHR35040:SF9">
    <property type="entry name" value="4-LIKE CELL SURFACE PROTEIN, PUTATIVE (AFU_ORTHOLOGUE AFUA_4G14080)-RELATED"/>
    <property type="match status" value="1"/>
</dbReference>
<organism evidence="2 3">
    <name type="scientific">Talaromyces proteolyticus</name>
    <dbReference type="NCBI Taxonomy" id="1131652"/>
    <lineage>
        <taxon>Eukaryota</taxon>
        <taxon>Fungi</taxon>
        <taxon>Dikarya</taxon>
        <taxon>Ascomycota</taxon>
        <taxon>Pezizomycotina</taxon>
        <taxon>Eurotiomycetes</taxon>
        <taxon>Eurotiomycetidae</taxon>
        <taxon>Eurotiales</taxon>
        <taxon>Trichocomaceae</taxon>
        <taxon>Talaromyces</taxon>
        <taxon>Talaromyces sect. Bacilispori</taxon>
    </lineage>
</organism>
<dbReference type="Proteomes" id="UP001201262">
    <property type="component" value="Unassembled WGS sequence"/>
</dbReference>
<reference evidence="2" key="1">
    <citation type="submission" date="2021-12" db="EMBL/GenBank/DDBJ databases">
        <title>Convergent genome expansion in fungi linked to evolution of root-endophyte symbiosis.</title>
        <authorList>
            <consortium name="DOE Joint Genome Institute"/>
            <person name="Ke Y.-H."/>
            <person name="Bonito G."/>
            <person name="Liao H.-L."/>
            <person name="Looney B."/>
            <person name="Rojas-Flechas A."/>
            <person name="Nash J."/>
            <person name="Hameed K."/>
            <person name="Schadt C."/>
            <person name="Martin F."/>
            <person name="Crous P.W."/>
            <person name="Miettinen O."/>
            <person name="Magnuson J.K."/>
            <person name="Labbe J."/>
            <person name="Jacobson D."/>
            <person name="Doktycz M.J."/>
            <person name="Veneault-Fourrey C."/>
            <person name="Kuo A."/>
            <person name="Mondo S."/>
            <person name="Calhoun S."/>
            <person name="Riley R."/>
            <person name="Ohm R."/>
            <person name="LaButti K."/>
            <person name="Andreopoulos B."/>
            <person name="Pangilinan J."/>
            <person name="Nolan M."/>
            <person name="Tritt A."/>
            <person name="Clum A."/>
            <person name="Lipzen A."/>
            <person name="Daum C."/>
            <person name="Barry K."/>
            <person name="Grigoriev I.V."/>
            <person name="Vilgalys R."/>
        </authorList>
    </citation>
    <scope>NUCLEOTIDE SEQUENCE</scope>
    <source>
        <strain evidence="2">PMI_201</strain>
    </source>
</reference>
<evidence type="ECO:0000256" key="1">
    <source>
        <dbReference type="SAM" id="SignalP"/>
    </source>
</evidence>